<keyword evidence="5" id="KW-0694">RNA-binding</keyword>
<dbReference type="Pfam" id="PF01168">
    <property type="entry name" value="Ala_racemase_N"/>
    <property type="match status" value="1"/>
</dbReference>
<dbReference type="Pfam" id="PF00842">
    <property type="entry name" value="Ala_racemase_C"/>
    <property type="match status" value="1"/>
</dbReference>
<evidence type="ECO:0000313" key="8">
    <source>
        <dbReference type="Proteomes" id="UP001232584"/>
    </source>
</evidence>
<dbReference type="EMBL" id="JAUSWG010000002">
    <property type="protein sequence ID" value="MDQ0555452.1"/>
    <property type="molecule type" value="Genomic_DNA"/>
</dbReference>
<dbReference type="PANTHER" id="PTHR30511:SF0">
    <property type="entry name" value="ALANINE RACEMASE, CATABOLIC-RELATED"/>
    <property type="match status" value="1"/>
</dbReference>
<dbReference type="CDD" id="cd00430">
    <property type="entry name" value="PLPDE_III_AR"/>
    <property type="match status" value="1"/>
</dbReference>
<evidence type="ECO:0000256" key="3">
    <source>
        <dbReference type="ARBA" id="ARBA00023235"/>
    </source>
</evidence>
<dbReference type="SUPFAM" id="SSF51419">
    <property type="entry name" value="PLP-binding barrel"/>
    <property type="match status" value="1"/>
</dbReference>
<reference evidence="7 8" key="1">
    <citation type="submission" date="2023-07" db="EMBL/GenBank/DDBJ databases">
        <title>Genomic Encyclopedia of Type Strains, Phase IV (KMG-IV): sequencing the most valuable type-strain genomes for metagenomic binning, comparative biology and taxonomic classification.</title>
        <authorList>
            <person name="Goeker M."/>
        </authorList>
    </citation>
    <scope>NUCLEOTIDE SEQUENCE [LARGE SCALE GENOMIC DNA]</scope>
    <source>
        <strain evidence="7 8">DSM 15049</strain>
    </source>
</reference>
<comment type="catalytic activity">
    <reaction evidence="4">
        <text>L-alanine = D-alanine</text>
        <dbReference type="Rhea" id="RHEA:20249"/>
        <dbReference type="ChEBI" id="CHEBI:57416"/>
        <dbReference type="ChEBI" id="CHEBI:57972"/>
        <dbReference type="EC" id="5.1.1.1"/>
    </reaction>
</comment>
<dbReference type="SUPFAM" id="SSF50621">
    <property type="entry name" value="Alanine racemase C-terminal domain-like"/>
    <property type="match status" value="1"/>
</dbReference>
<dbReference type="SMART" id="SM01005">
    <property type="entry name" value="Ala_racemase_C"/>
    <property type="match status" value="1"/>
</dbReference>
<evidence type="ECO:0000259" key="6">
    <source>
        <dbReference type="SMART" id="SM01005"/>
    </source>
</evidence>
<comment type="pathway">
    <text evidence="4">Amino-acid biosynthesis; D-alanine biosynthesis; D-alanine from L-alanine: step 1/1.</text>
</comment>
<dbReference type="Proteomes" id="UP001232584">
    <property type="component" value="Unassembled WGS sequence"/>
</dbReference>
<dbReference type="InterPro" id="IPR020622">
    <property type="entry name" value="Ala_racemase_pyridoxalP-BS"/>
</dbReference>
<comment type="function">
    <text evidence="4">Catalyzes the interconversion of L-alanine and D-alanine. May also act on other amino acids.</text>
</comment>
<dbReference type="Gene3D" id="2.40.37.10">
    <property type="entry name" value="Lyase, Ornithine Decarboxylase, Chain A, domain 1"/>
    <property type="match status" value="1"/>
</dbReference>
<dbReference type="HAMAP" id="MF_01201">
    <property type="entry name" value="Ala_racemase"/>
    <property type="match status" value="1"/>
</dbReference>
<feature type="domain" description="Alanine racemase C-terminal" evidence="6">
    <location>
        <begin position="238"/>
        <end position="363"/>
    </location>
</feature>
<protein>
    <recommendedName>
        <fullName evidence="4">Alanine racemase</fullName>
        <ecNumber evidence="4">5.1.1.1</ecNumber>
    </recommendedName>
</protein>
<keyword evidence="8" id="KW-1185">Reference proteome</keyword>
<evidence type="ECO:0000256" key="1">
    <source>
        <dbReference type="ARBA" id="ARBA00001933"/>
    </source>
</evidence>
<dbReference type="PRINTS" id="PR00992">
    <property type="entry name" value="ALARACEMASE"/>
</dbReference>
<comment type="cofactor">
    <cofactor evidence="1 4">
        <name>pyridoxal 5'-phosphate</name>
        <dbReference type="ChEBI" id="CHEBI:597326"/>
    </cofactor>
</comment>
<dbReference type="EC" id="5.1.1.1" evidence="4"/>
<evidence type="ECO:0000256" key="5">
    <source>
        <dbReference type="PROSITE-ProRule" id="PRU00182"/>
    </source>
</evidence>
<dbReference type="GO" id="GO:0008784">
    <property type="term" value="F:alanine racemase activity"/>
    <property type="evidence" value="ECO:0007669"/>
    <property type="project" value="UniProtKB-EC"/>
</dbReference>
<dbReference type="InterPro" id="IPR009006">
    <property type="entry name" value="Ala_racemase/Decarboxylase_C"/>
</dbReference>
<dbReference type="PROSITE" id="PS00395">
    <property type="entry name" value="ALANINE_RACEMASE"/>
    <property type="match status" value="1"/>
</dbReference>
<comment type="caution">
    <text evidence="7">The sequence shown here is derived from an EMBL/GenBank/DDBJ whole genome shotgun (WGS) entry which is preliminary data.</text>
</comment>
<dbReference type="InterPro" id="IPR029066">
    <property type="entry name" value="PLP-binding_barrel"/>
</dbReference>
<evidence type="ECO:0000256" key="4">
    <source>
        <dbReference type="HAMAP-Rule" id="MF_01201"/>
    </source>
</evidence>
<feature type="active site" description="Proton acceptor; specific for D-alanine" evidence="4">
    <location>
        <position position="38"/>
    </location>
</feature>
<name>A0ABU0MX16_9FIRM</name>
<keyword evidence="3 4" id="KW-0413">Isomerase</keyword>
<dbReference type="PANTHER" id="PTHR30511">
    <property type="entry name" value="ALANINE RACEMASE"/>
    <property type="match status" value="1"/>
</dbReference>
<dbReference type="RefSeq" id="WP_307502675.1">
    <property type="nucleotide sequence ID" value="NZ_BAAACE010000029.1"/>
</dbReference>
<proteinExistence type="inferred from homology"/>
<dbReference type="InterPro" id="IPR000821">
    <property type="entry name" value="Ala_racemase"/>
</dbReference>
<keyword evidence="2 4" id="KW-0663">Pyridoxal phosphate</keyword>
<evidence type="ECO:0000256" key="2">
    <source>
        <dbReference type="ARBA" id="ARBA00022898"/>
    </source>
</evidence>
<dbReference type="InterPro" id="IPR001608">
    <property type="entry name" value="Ala_racemase_N"/>
</dbReference>
<gene>
    <name evidence="7" type="ORF">QOZ92_000565</name>
</gene>
<feature type="binding site" evidence="4">
    <location>
        <position position="307"/>
    </location>
    <ligand>
        <name>substrate</name>
    </ligand>
</feature>
<sequence>MKLTRDTCLEIDLDIINKNISEIKRYISKNTKLAIVVKADAYGHGAVEVCNNIDKNNVDYICVATLSEGLELRKNNIDLPILVMGYTPDNYLDIAIQNDITVTIFSLKQANIIDYICKQKNIKGKVHIKIDTGFNRLGFKLNENTIEDIKNIINLKNIYIEGIFTHLALKDKKCDYEQFEQFKKILDKIPSCKEIPIKHICDSIGMVAYKNFHLDMVRVGSSIYGYNSRKSSLNLCEAMTFKSKIIQVKRVLKGEGISYDYSYIAYKDMNIGIIPCGYADGIPRCLSNKGYVYINNKKCNIIGKICMDQMIIDISNISEKDYDKEVIFYGKNGPSLLEVANLCGTNRNEILTLPSRRVDRIYLKNNKVLKKINYILGEN</sequence>
<feature type="binding site" evidence="4">
    <location>
        <position position="136"/>
    </location>
    <ligand>
        <name>substrate</name>
    </ligand>
</feature>
<organism evidence="7 8">
    <name type="scientific">Paraclostridium ghonii</name>
    <dbReference type="NCBI Taxonomy" id="29358"/>
    <lineage>
        <taxon>Bacteria</taxon>
        <taxon>Bacillati</taxon>
        <taxon>Bacillota</taxon>
        <taxon>Clostridia</taxon>
        <taxon>Peptostreptococcales</taxon>
        <taxon>Peptostreptococcaceae</taxon>
        <taxon>Paraclostridium</taxon>
    </lineage>
</organism>
<evidence type="ECO:0000313" key="7">
    <source>
        <dbReference type="EMBL" id="MDQ0555452.1"/>
    </source>
</evidence>
<feature type="modified residue" description="N6-(pyridoxal phosphate)lysine" evidence="4">
    <location>
        <position position="38"/>
    </location>
</feature>
<dbReference type="PROSITE" id="PS50889">
    <property type="entry name" value="S4"/>
    <property type="match status" value="1"/>
</dbReference>
<feature type="active site" description="Proton acceptor; specific for L-alanine" evidence="4">
    <location>
        <position position="259"/>
    </location>
</feature>
<dbReference type="Gene3D" id="3.20.20.10">
    <property type="entry name" value="Alanine racemase"/>
    <property type="match status" value="1"/>
</dbReference>
<comment type="similarity">
    <text evidence="4">Belongs to the alanine racemase family.</text>
</comment>
<dbReference type="InterPro" id="IPR011079">
    <property type="entry name" value="Ala_racemase_C"/>
</dbReference>
<dbReference type="NCBIfam" id="TIGR00492">
    <property type="entry name" value="alr"/>
    <property type="match status" value="1"/>
</dbReference>
<accession>A0ABU0MX16</accession>